<organism evidence="2 3">
    <name type="scientific">Desulfosporosinus fructosivorans</name>
    <dbReference type="NCBI Taxonomy" id="2018669"/>
    <lineage>
        <taxon>Bacteria</taxon>
        <taxon>Bacillati</taxon>
        <taxon>Bacillota</taxon>
        <taxon>Clostridia</taxon>
        <taxon>Eubacteriales</taxon>
        <taxon>Desulfitobacteriaceae</taxon>
        <taxon>Desulfosporosinus</taxon>
    </lineage>
</organism>
<keyword evidence="3" id="KW-1185">Reference proteome</keyword>
<proteinExistence type="predicted"/>
<name>A0A4Z0RB52_9FIRM</name>
<evidence type="ECO:0000256" key="1">
    <source>
        <dbReference type="SAM" id="Coils"/>
    </source>
</evidence>
<evidence type="ECO:0000313" key="2">
    <source>
        <dbReference type="EMBL" id="TGE38846.1"/>
    </source>
</evidence>
<dbReference type="Proteomes" id="UP000298460">
    <property type="component" value="Unassembled WGS sequence"/>
</dbReference>
<dbReference type="EMBL" id="SPQQ01000002">
    <property type="protein sequence ID" value="TGE38846.1"/>
    <property type="molecule type" value="Genomic_DNA"/>
</dbReference>
<feature type="coiled-coil region" evidence="1">
    <location>
        <begin position="9"/>
        <end position="36"/>
    </location>
</feature>
<reference evidence="2 3" key="1">
    <citation type="submission" date="2019-03" db="EMBL/GenBank/DDBJ databases">
        <title>Draft Genome Sequence of Desulfosporosinus fructosivorans Strain 63.6F, Isolated from Marine Sediment in the Baltic Sea.</title>
        <authorList>
            <person name="Hausmann B."/>
            <person name="Vandieken V."/>
            <person name="Pjevac P."/>
            <person name="Schreck K."/>
            <person name="Herbold C.W."/>
            <person name="Loy A."/>
        </authorList>
    </citation>
    <scope>NUCLEOTIDE SEQUENCE [LARGE SCALE GENOMIC DNA]</scope>
    <source>
        <strain evidence="2 3">63.6F</strain>
    </source>
</reference>
<gene>
    <name evidence="2" type="ORF">E4K67_05060</name>
</gene>
<accession>A0A4Z0RB52</accession>
<dbReference type="OrthoDB" id="1912014at2"/>
<protein>
    <submittedName>
        <fullName evidence="2">Uncharacterized protein</fullName>
    </submittedName>
</protein>
<comment type="caution">
    <text evidence="2">The sequence shown here is derived from an EMBL/GenBank/DDBJ whole genome shotgun (WGS) entry which is preliminary data.</text>
</comment>
<dbReference type="RefSeq" id="WP_135545342.1">
    <property type="nucleotide sequence ID" value="NZ_SPQQ01000002.1"/>
</dbReference>
<keyword evidence="1" id="KW-0175">Coiled coil</keyword>
<sequence>MEDLSILREEDLIRRLLTLTEELEELEEEKSYVLRQTGLHVSGGVVKKYESQTISLSESIADLKGELERRK</sequence>
<evidence type="ECO:0000313" key="3">
    <source>
        <dbReference type="Proteomes" id="UP000298460"/>
    </source>
</evidence>
<dbReference type="AlphaFoldDB" id="A0A4Z0RB52"/>